<dbReference type="Pfam" id="PF00003">
    <property type="entry name" value="7tm_3"/>
    <property type="match status" value="1"/>
</dbReference>
<keyword evidence="3 11" id="KW-1133">Transmembrane helix</keyword>
<dbReference type="GO" id="GO:0007214">
    <property type="term" value="P:gamma-aminobutyric acid signaling pathway"/>
    <property type="evidence" value="ECO:0007669"/>
    <property type="project" value="TreeGrafter"/>
</dbReference>
<evidence type="ECO:0000256" key="2">
    <source>
        <dbReference type="ARBA" id="ARBA00022692"/>
    </source>
</evidence>
<dbReference type="AlphaFoldDB" id="A0AAV5WZK9"/>
<feature type="transmembrane region" description="Helical" evidence="11">
    <location>
        <begin position="90"/>
        <end position="110"/>
    </location>
</feature>
<dbReference type="PROSITE" id="PS50259">
    <property type="entry name" value="G_PROTEIN_RECEP_F3_4"/>
    <property type="match status" value="1"/>
</dbReference>
<keyword evidence="8" id="KW-0807">Transducer</keyword>
<dbReference type="Proteomes" id="UP001432322">
    <property type="component" value="Unassembled WGS sequence"/>
</dbReference>
<dbReference type="PRINTS" id="PR01176">
    <property type="entry name" value="GABABRECEPTR"/>
</dbReference>
<dbReference type="GO" id="GO:0004965">
    <property type="term" value="F:G protein-coupled GABA receptor activity"/>
    <property type="evidence" value="ECO:0007669"/>
    <property type="project" value="InterPro"/>
</dbReference>
<feature type="domain" description="G-protein coupled receptors family 3 profile" evidence="12">
    <location>
        <begin position="91"/>
        <end position="247"/>
    </location>
</feature>
<gene>
    <name evidence="13" type="ORF">PFISCL1PPCAC_26484</name>
</gene>
<comment type="subcellular location">
    <subcellularLocation>
        <location evidence="1">Membrane</location>
        <topology evidence="1">Multi-pass membrane protein</topology>
    </subcellularLocation>
</comment>
<protein>
    <recommendedName>
        <fullName evidence="12">G-protein coupled receptors family 3 profile domain-containing protein</fullName>
    </recommendedName>
</protein>
<dbReference type="EMBL" id="BTSY01000007">
    <property type="protein sequence ID" value="GMT35187.1"/>
    <property type="molecule type" value="Genomic_DNA"/>
</dbReference>
<dbReference type="InterPro" id="IPR002455">
    <property type="entry name" value="GPCR3_GABA-B"/>
</dbReference>
<feature type="non-terminal residue" evidence="13">
    <location>
        <position position="1"/>
    </location>
</feature>
<evidence type="ECO:0000256" key="1">
    <source>
        <dbReference type="ARBA" id="ARBA00004141"/>
    </source>
</evidence>
<keyword evidence="4" id="KW-0297">G-protein coupled receptor</keyword>
<keyword evidence="2 11" id="KW-0812">Transmembrane</keyword>
<reference evidence="13" key="1">
    <citation type="submission" date="2023-10" db="EMBL/GenBank/DDBJ databases">
        <title>Genome assembly of Pristionchus species.</title>
        <authorList>
            <person name="Yoshida K."/>
            <person name="Sommer R.J."/>
        </authorList>
    </citation>
    <scope>NUCLEOTIDE SEQUENCE</scope>
    <source>
        <strain evidence="13">RS5133</strain>
    </source>
</reference>
<keyword evidence="6" id="KW-0675">Receptor</keyword>
<feature type="compositionally biased region" description="Polar residues" evidence="10">
    <location>
        <begin position="369"/>
        <end position="378"/>
    </location>
</feature>
<keyword evidence="14" id="KW-1185">Reference proteome</keyword>
<keyword evidence="9" id="KW-0175">Coiled coil</keyword>
<evidence type="ECO:0000313" key="13">
    <source>
        <dbReference type="EMBL" id="GMT35187.1"/>
    </source>
</evidence>
<organism evidence="13 14">
    <name type="scientific">Pristionchus fissidentatus</name>
    <dbReference type="NCBI Taxonomy" id="1538716"/>
    <lineage>
        <taxon>Eukaryota</taxon>
        <taxon>Metazoa</taxon>
        <taxon>Ecdysozoa</taxon>
        <taxon>Nematoda</taxon>
        <taxon>Chromadorea</taxon>
        <taxon>Rhabditida</taxon>
        <taxon>Rhabditina</taxon>
        <taxon>Diplogasteromorpha</taxon>
        <taxon>Diplogasteroidea</taxon>
        <taxon>Neodiplogasteridae</taxon>
        <taxon>Pristionchus</taxon>
    </lineage>
</organism>
<sequence length="378" mass="41856">FSLSSAIIFHSFLSNVTTYTEQLQYKPLLGKLSEKEDGSPWEGIRTLIASMVGRPLYVAGTLRKSSTPSYGSLLARRTDRLGQPIPAVKFYVVIVAFVAMDLIIILVWMLTDPLKKKRESFPTIDPANGTDEDVKLKPVLELCQSENHTIWTSVVMGYKLLILIFGLFLAYETRTLKLRFVNDSRLVGLAIYNVVCLSIVTGPIVTMLIRSQTNANFGMVSATVILCTYISLGLVFVPKFRCVLKVPASRDEAFPNANGPPPSLSKADLKKLEQLTRENEALGKQIEEKDERISQCQSRIDEVVRESSGGSRESDHLISVANTTIAADSKQLDSTFPSPSKLTTTTALIELQPSSKETTGQYQYEEMDNSSSSDEILL</sequence>
<feature type="region of interest" description="Disordered" evidence="10">
    <location>
        <begin position="331"/>
        <end position="378"/>
    </location>
</feature>
<evidence type="ECO:0000256" key="3">
    <source>
        <dbReference type="ARBA" id="ARBA00022989"/>
    </source>
</evidence>
<feature type="transmembrane region" description="Helical" evidence="11">
    <location>
        <begin position="190"/>
        <end position="209"/>
    </location>
</feature>
<dbReference type="PANTHER" id="PTHR10519">
    <property type="entry name" value="GABA-B RECEPTOR"/>
    <property type="match status" value="1"/>
</dbReference>
<evidence type="ECO:0000256" key="10">
    <source>
        <dbReference type="SAM" id="MobiDB-lite"/>
    </source>
</evidence>
<keyword evidence="5 11" id="KW-0472">Membrane</keyword>
<dbReference type="InterPro" id="IPR017978">
    <property type="entry name" value="GPCR_3_C"/>
</dbReference>
<evidence type="ECO:0000256" key="11">
    <source>
        <dbReference type="SAM" id="Phobius"/>
    </source>
</evidence>
<proteinExistence type="predicted"/>
<feature type="transmembrane region" description="Helical" evidence="11">
    <location>
        <begin position="215"/>
        <end position="237"/>
    </location>
</feature>
<evidence type="ECO:0000256" key="8">
    <source>
        <dbReference type="ARBA" id="ARBA00023224"/>
    </source>
</evidence>
<evidence type="ECO:0000256" key="4">
    <source>
        <dbReference type="ARBA" id="ARBA00023040"/>
    </source>
</evidence>
<name>A0AAV5WZK9_9BILA</name>
<accession>A0AAV5WZK9</accession>
<evidence type="ECO:0000256" key="9">
    <source>
        <dbReference type="SAM" id="Coils"/>
    </source>
</evidence>
<evidence type="ECO:0000313" key="14">
    <source>
        <dbReference type="Proteomes" id="UP001432322"/>
    </source>
</evidence>
<feature type="compositionally biased region" description="Polar residues" evidence="10">
    <location>
        <begin position="331"/>
        <end position="362"/>
    </location>
</feature>
<feature type="coiled-coil region" evidence="9">
    <location>
        <begin position="272"/>
        <end position="306"/>
    </location>
</feature>
<dbReference type="PANTHER" id="PTHR10519:SF77">
    <property type="entry name" value="GAMMA-AMINOBUTYRIC ACID TYPE B RECEPTOR SUBUNIT 1"/>
    <property type="match status" value="1"/>
</dbReference>
<evidence type="ECO:0000256" key="5">
    <source>
        <dbReference type="ARBA" id="ARBA00023136"/>
    </source>
</evidence>
<feature type="transmembrane region" description="Helical" evidence="11">
    <location>
        <begin position="150"/>
        <end position="170"/>
    </location>
</feature>
<evidence type="ECO:0000256" key="7">
    <source>
        <dbReference type="ARBA" id="ARBA00023180"/>
    </source>
</evidence>
<comment type="caution">
    <text evidence="13">The sequence shown here is derived from an EMBL/GenBank/DDBJ whole genome shotgun (WGS) entry which is preliminary data.</text>
</comment>
<dbReference type="GO" id="GO:0038039">
    <property type="term" value="C:G protein-coupled receptor heterodimeric complex"/>
    <property type="evidence" value="ECO:0007669"/>
    <property type="project" value="TreeGrafter"/>
</dbReference>
<evidence type="ECO:0000256" key="6">
    <source>
        <dbReference type="ARBA" id="ARBA00023170"/>
    </source>
</evidence>
<keyword evidence="7" id="KW-0325">Glycoprotein</keyword>
<evidence type="ECO:0000259" key="12">
    <source>
        <dbReference type="PROSITE" id="PS50259"/>
    </source>
</evidence>